<feature type="transmembrane region" description="Helical" evidence="1">
    <location>
        <begin position="12"/>
        <end position="36"/>
    </location>
</feature>
<evidence type="ECO:0008006" key="4">
    <source>
        <dbReference type="Google" id="ProtNLM"/>
    </source>
</evidence>
<protein>
    <recommendedName>
        <fullName evidence="4">DUF2269 domain-containing protein</fullName>
    </recommendedName>
</protein>
<dbReference type="EMBL" id="LKBA01000004">
    <property type="protein sequence ID" value="KPN64123.1"/>
    <property type="molecule type" value="Genomic_DNA"/>
</dbReference>
<accession>A0A0N8IBV0</accession>
<name>A0A0N8IBV0_9RHOB</name>
<feature type="transmembrane region" description="Helical" evidence="1">
    <location>
        <begin position="43"/>
        <end position="66"/>
    </location>
</feature>
<keyword evidence="1" id="KW-0812">Transmembrane</keyword>
<organism evidence="2 3">
    <name type="scientific">Aliiroseovarius crassostreae</name>
    <dbReference type="NCBI Taxonomy" id="154981"/>
    <lineage>
        <taxon>Bacteria</taxon>
        <taxon>Pseudomonadati</taxon>
        <taxon>Pseudomonadota</taxon>
        <taxon>Alphaproteobacteria</taxon>
        <taxon>Rhodobacterales</taxon>
        <taxon>Paracoccaceae</taxon>
        <taxon>Aliiroseovarius</taxon>
    </lineage>
</organism>
<dbReference type="Pfam" id="PF10027">
    <property type="entry name" value="DUF2269"/>
    <property type="match status" value="1"/>
</dbReference>
<gene>
    <name evidence="2" type="ORF">AKJ29_15830</name>
</gene>
<feature type="transmembrane region" description="Helical" evidence="1">
    <location>
        <begin position="135"/>
        <end position="155"/>
    </location>
</feature>
<evidence type="ECO:0000256" key="1">
    <source>
        <dbReference type="SAM" id="Phobius"/>
    </source>
</evidence>
<dbReference type="AlphaFoldDB" id="A0A0N8IBV0"/>
<dbReference type="OrthoDB" id="9786302at2"/>
<feature type="transmembrane region" description="Helical" evidence="1">
    <location>
        <begin position="86"/>
        <end position="107"/>
    </location>
</feature>
<proteinExistence type="predicted"/>
<keyword evidence="3" id="KW-1185">Reference proteome</keyword>
<comment type="caution">
    <text evidence="2">The sequence shown here is derived from an EMBL/GenBank/DDBJ whole genome shotgun (WGS) entry which is preliminary data.</text>
</comment>
<evidence type="ECO:0000313" key="2">
    <source>
        <dbReference type="EMBL" id="KPN64123.1"/>
    </source>
</evidence>
<sequence length="161" mass="17982">MEGVVDGLLLLRWAHILGATVLMGTGAGIAFFMVIAQRSRDPALIAHVAGIVVLADMVFTATAAVVQPITGMFLAWGLGWSLWEPWLLTGIGLYLFVGLFWLPVVWIQIRLRDLAKGAAREGAELPDQYHRLYRIWFTCGWPAFVAMLAIFWVMLARPDLW</sequence>
<evidence type="ECO:0000313" key="3">
    <source>
        <dbReference type="Proteomes" id="UP000050471"/>
    </source>
</evidence>
<keyword evidence="1" id="KW-1133">Transmembrane helix</keyword>
<dbReference type="InterPro" id="IPR018729">
    <property type="entry name" value="DUF2269_transmembrane"/>
</dbReference>
<keyword evidence="1" id="KW-0472">Membrane</keyword>
<dbReference type="RefSeq" id="WP_055188064.1">
    <property type="nucleotide sequence ID" value="NZ_CP080786.1"/>
</dbReference>
<dbReference type="Proteomes" id="UP000050471">
    <property type="component" value="Unassembled WGS sequence"/>
</dbReference>
<reference evidence="2 3" key="1">
    <citation type="submission" date="2015-09" db="EMBL/GenBank/DDBJ databases">
        <title>Draft genome sequence of Aliiroseovarius crassostreae CV919-312TSm, the causative agent of Roseovarius Oyster Disease (formerly Juvenile Oyster Disease).</title>
        <authorList>
            <person name="Kessner L."/>
            <person name="Spinard E."/>
            <person name="Nelson D."/>
        </authorList>
    </citation>
    <scope>NUCLEOTIDE SEQUENCE [LARGE SCALE GENOMIC DNA]</scope>
    <source>
        <strain evidence="2 3">CV919-312</strain>
    </source>
</reference>
<dbReference type="STRING" id="154981.AKJ29_15830"/>